<dbReference type="GeneID" id="1733784"/>
<evidence type="ECO:0000313" key="1">
    <source>
        <dbReference type="EMBL" id="AAO61376.1"/>
    </source>
</evidence>
<dbReference type="Proteomes" id="UP000001309">
    <property type="component" value="Segment"/>
</dbReference>
<reference evidence="1 2" key="1">
    <citation type="journal article" date="2004" name="J. Bacteriol.">
        <title>Haloviruses HF1 and HF2: evidence for a recent and large recombination event.</title>
        <authorList>
            <person name="Tang S.L."/>
            <person name="Nuttall S."/>
            <person name="Dyall-Smith M."/>
        </authorList>
    </citation>
    <scope>NUCLEOTIDE SEQUENCE [LARGE SCALE GENOMIC DNA]</scope>
</reference>
<gene>
    <name evidence="1" type="ORF">HfxHF1_520</name>
</gene>
<dbReference type="EMBL" id="AY190604">
    <property type="protein sequence ID" value="AAO61376.1"/>
    <property type="molecule type" value="Genomic_DNA"/>
</dbReference>
<name>Q7TDG5_9CAUD</name>
<accession>Q7TDG5</accession>
<organism evidence="1 2">
    <name type="scientific">Halophage HF1</name>
    <dbReference type="NCBI Taxonomy" id="2847106"/>
    <lineage>
        <taxon>Viruses</taxon>
        <taxon>Duplodnaviria</taxon>
        <taxon>Heunggongvirae</taxon>
        <taxon>Uroviricota</taxon>
        <taxon>Caudoviricetes</taxon>
        <taxon>Thumleimavirales</taxon>
        <taxon>Hafunaviridae</taxon>
        <taxon>Haloferacalesvirus</taxon>
        <taxon>Haloferacalesvirus moolapense</taxon>
        <taxon>Haloferacalesvirus HF1</taxon>
    </lineage>
</organism>
<keyword evidence="2" id="KW-1185">Reference proteome</keyword>
<sequence>MIHGIVTSTTVSSGILLADVQVARAGVTYKEVPMVHQFPGHIQSITEGSRVLMDKTEDNLMVILGVLETNENILPEDVTEHEQVMAFDDGTEISVKKSDSDGYDVNINSSSGVNVKATGDVTIETDGHLQFKASSVDFDTSGGSA</sequence>
<dbReference type="RefSeq" id="NP_861665.1">
    <property type="nucleotide sequence ID" value="NC_004927.2"/>
</dbReference>
<dbReference type="KEGG" id="vg:1733784"/>
<proteinExistence type="predicted"/>
<evidence type="ECO:0000313" key="2">
    <source>
        <dbReference type="Proteomes" id="UP000001309"/>
    </source>
</evidence>
<protein>
    <submittedName>
        <fullName evidence="1">Uncharacterized protein</fullName>
    </submittedName>
</protein>